<accession>A0A8H5CRH5</accession>
<keyword evidence="1" id="KW-0677">Repeat</keyword>
<evidence type="ECO:0000313" key="6">
    <source>
        <dbReference type="Proteomes" id="UP000559027"/>
    </source>
</evidence>
<proteinExistence type="predicted"/>
<dbReference type="PANTHER" id="PTHR10039">
    <property type="entry name" value="AMELOGENIN"/>
    <property type="match status" value="1"/>
</dbReference>
<organism evidence="5 6">
    <name type="scientific">Leucocoprinus leucothites</name>
    <dbReference type="NCBI Taxonomy" id="201217"/>
    <lineage>
        <taxon>Eukaryota</taxon>
        <taxon>Fungi</taxon>
        <taxon>Dikarya</taxon>
        <taxon>Basidiomycota</taxon>
        <taxon>Agaricomycotina</taxon>
        <taxon>Agaricomycetes</taxon>
        <taxon>Agaricomycetidae</taxon>
        <taxon>Agaricales</taxon>
        <taxon>Agaricineae</taxon>
        <taxon>Agaricaceae</taxon>
        <taxon>Leucocoprinus</taxon>
    </lineage>
</organism>
<evidence type="ECO:0000256" key="2">
    <source>
        <dbReference type="SAM" id="MobiDB-lite"/>
    </source>
</evidence>
<dbReference type="InterPro" id="IPR056884">
    <property type="entry name" value="NPHP3-like_N"/>
</dbReference>
<gene>
    <name evidence="5" type="ORF">D9756_010394</name>
</gene>
<dbReference type="PANTHER" id="PTHR10039:SF14">
    <property type="entry name" value="NACHT DOMAIN-CONTAINING PROTEIN"/>
    <property type="match status" value="1"/>
</dbReference>
<dbReference type="SUPFAM" id="SSF52540">
    <property type="entry name" value="P-loop containing nucleoside triphosphate hydrolases"/>
    <property type="match status" value="1"/>
</dbReference>
<evidence type="ECO:0000256" key="3">
    <source>
        <dbReference type="SAM" id="SignalP"/>
    </source>
</evidence>
<protein>
    <recommendedName>
        <fullName evidence="4">NACHT domain-containing protein</fullName>
    </recommendedName>
</protein>
<feature type="compositionally biased region" description="Polar residues" evidence="2">
    <location>
        <begin position="72"/>
        <end position="82"/>
    </location>
</feature>
<comment type="caution">
    <text evidence="5">The sequence shown here is derived from an EMBL/GenBank/DDBJ whole genome shotgun (WGS) entry which is preliminary data.</text>
</comment>
<keyword evidence="3" id="KW-0732">Signal</keyword>
<evidence type="ECO:0000259" key="4">
    <source>
        <dbReference type="PROSITE" id="PS50837"/>
    </source>
</evidence>
<dbReference type="AlphaFoldDB" id="A0A8H5CRH5"/>
<dbReference type="InterPro" id="IPR027417">
    <property type="entry name" value="P-loop_NTPase"/>
</dbReference>
<dbReference type="Gene3D" id="3.40.50.300">
    <property type="entry name" value="P-loop containing nucleotide triphosphate hydrolases"/>
    <property type="match status" value="1"/>
</dbReference>
<dbReference type="Pfam" id="PF24883">
    <property type="entry name" value="NPHP3_N"/>
    <property type="match status" value="1"/>
</dbReference>
<feature type="region of interest" description="Disordered" evidence="2">
    <location>
        <begin position="31"/>
        <end position="143"/>
    </location>
</feature>
<feature type="signal peptide" evidence="3">
    <location>
        <begin position="1"/>
        <end position="28"/>
    </location>
</feature>
<dbReference type="Proteomes" id="UP000559027">
    <property type="component" value="Unassembled WGS sequence"/>
</dbReference>
<dbReference type="InterPro" id="IPR007111">
    <property type="entry name" value="NACHT_NTPase"/>
</dbReference>
<evidence type="ECO:0000256" key="1">
    <source>
        <dbReference type="ARBA" id="ARBA00022737"/>
    </source>
</evidence>
<dbReference type="EMBL" id="JAACJO010000030">
    <property type="protein sequence ID" value="KAF5346684.1"/>
    <property type="molecule type" value="Genomic_DNA"/>
</dbReference>
<feature type="compositionally biased region" description="Polar residues" evidence="2">
    <location>
        <begin position="125"/>
        <end position="141"/>
    </location>
</feature>
<reference evidence="5 6" key="1">
    <citation type="journal article" date="2020" name="ISME J.">
        <title>Uncovering the hidden diversity of litter-decomposition mechanisms in mushroom-forming fungi.</title>
        <authorList>
            <person name="Floudas D."/>
            <person name="Bentzer J."/>
            <person name="Ahren D."/>
            <person name="Johansson T."/>
            <person name="Persson P."/>
            <person name="Tunlid A."/>
        </authorList>
    </citation>
    <scope>NUCLEOTIDE SEQUENCE [LARGE SCALE GENOMIC DNA]</scope>
    <source>
        <strain evidence="5 6">CBS 146.42</strain>
    </source>
</reference>
<evidence type="ECO:0000313" key="5">
    <source>
        <dbReference type="EMBL" id="KAF5346684.1"/>
    </source>
</evidence>
<sequence>MRIGFLRCSRILIRAALPVCCFVPSTRTSTMLPEQETRKRKNHPSETSESSNARHSKQLRKSDEKRGPDNLGSDTRSAPQTEQDGKAQHAYPFQNPAAKNEGSEYVSPGVTPASINHDPRIYSNMGPSTRQSISSTEQTDGVSFVGPLRNATARDDWSTDAEPGPSIFSHATNTVIHNSVFQNVQTIESSSFMKDFVKHTMPGAAFNSSARDPPPRCHPDTRLASMKRAQDFLQAYDSECLRRLFWIVGPAGVGKSAIMQSVAESIPGLKATVFFSVNVRDDPLKVLPTIAFQIAAQHEPYCAYIGKKLTKDPTLPETSLETQFRHFIEEAFLSGTIFTETLPILIDGLDECRDAAALCRLLDLIVTFISERPSPQLMWIVASRPEPHITTFFENKKHLGVYQEEKIEIESVEACSDVERHLRAEFERIRMQHAALSFLPQWPKEKDFLLLAAAAKGLFAYSSTAINFINDVEYGDPESQLQFLILAIKCAGQDDKRDSNPMAQLHALYDHIINRIPAMNLHTTRKILAMELWFPHTEIRSLATTCDWLGVHLTNAYGALRFLHSVLNIPLPKNGETVGVQAYHKSFIDYLIKRFPGIQNKRLDYDQACSFRILEQISKKPVETMWDARNQIELSWPRTDESSRSFARMILHQHASRFFVTIMDGNQIFMADDPMSVRFLRVMDPDSGYEGCRTWLMACFDGDDIMLLPLPHPENNFLVPIAELSRKYFDNPVRLDYSFFSKNPLTKDRTEPNTLPLTGPIEPSLAGFIESTTVFQVGDHVHVRNVSGKS</sequence>
<dbReference type="OrthoDB" id="5967843at2759"/>
<dbReference type="PROSITE" id="PS50837">
    <property type="entry name" value="NACHT"/>
    <property type="match status" value="1"/>
</dbReference>
<keyword evidence="6" id="KW-1185">Reference proteome</keyword>
<name>A0A8H5CRH5_9AGAR</name>
<feature type="chain" id="PRO_5034316331" description="NACHT domain-containing protein" evidence="3">
    <location>
        <begin position="29"/>
        <end position="790"/>
    </location>
</feature>
<feature type="domain" description="NACHT" evidence="4">
    <location>
        <begin position="243"/>
        <end position="385"/>
    </location>
</feature>